<dbReference type="RefSeq" id="WP_012299762.1">
    <property type="nucleotide sequence ID" value="NC_010407.1"/>
</dbReference>
<dbReference type="InterPro" id="IPR038770">
    <property type="entry name" value="Na+/solute_symporter_sf"/>
</dbReference>
<dbReference type="PANTHER" id="PTHR43057">
    <property type="entry name" value="ARSENITE EFFLUX TRANSPORTER"/>
    <property type="match status" value="1"/>
</dbReference>
<dbReference type="GeneID" id="29471343"/>
<gene>
    <name evidence="10" type="ordered locus">CMS2494</name>
</gene>
<evidence type="ECO:0000256" key="2">
    <source>
        <dbReference type="ARBA" id="ARBA00010110"/>
    </source>
</evidence>
<accession>B0RHL4</accession>
<evidence type="ECO:0000256" key="3">
    <source>
        <dbReference type="ARBA" id="ARBA00022448"/>
    </source>
</evidence>
<dbReference type="AlphaFoldDB" id="B0RHL4"/>
<feature type="region of interest" description="Disordered" evidence="8">
    <location>
        <begin position="1"/>
        <end position="36"/>
    </location>
</feature>
<feature type="transmembrane region" description="Helical" evidence="9">
    <location>
        <begin position="208"/>
        <end position="229"/>
    </location>
</feature>
<evidence type="ECO:0000256" key="1">
    <source>
        <dbReference type="ARBA" id="ARBA00004651"/>
    </source>
</evidence>
<evidence type="ECO:0000256" key="4">
    <source>
        <dbReference type="ARBA" id="ARBA00022475"/>
    </source>
</evidence>
<comment type="similarity">
    <text evidence="2">Belongs to the arsenical resistance-3 (ACR3) (TC 2.A.59) family.</text>
</comment>
<dbReference type="OrthoDB" id="3254016at2"/>
<dbReference type="HOGENOM" id="CLU_022869_1_1_11"/>
<dbReference type="InterPro" id="IPR004706">
    <property type="entry name" value="Arsenical-R_Acr3"/>
</dbReference>
<organism evidence="10 11">
    <name type="scientific">Clavibacter sepedonicus</name>
    <name type="common">Clavibacter michiganensis subsp. sepedonicus</name>
    <dbReference type="NCBI Taxonomy" id="31964"/>
    <lineage>
        <taxon>Bacteria</taxon>
        <taxon>Bacillati</taxon>
        <taxon>Actinomycetota</taxon>
        <taxon>Actinomycetes</taxon>
        <taxon>Micrococcales</taxon>
        <taxon>Microbacteriaceae</taxon>
        <taxon>Clavibacter</taxon>
    </lineage>
</organism>
<dbReference type="Pfam" id="PF01758">
    <property type="entry name" value="SBF"/>
    <property type="match status" value="1"/>
</dbReference>
<dbReference type="GO" id="GO:0015105">
    <property type="term" value="F:arsenite transmembrane transporter activity"/>
    <property type="evidence" value="ECO:0007669"/>
    <property type="project" value="TreeGrafter"/>
</dbReference>
<dbReference type="eggNOG" id="COG0798">
    <property type="taxonomic scope" value="Bacteria"/>
</dbReference>
<feature type="transmembrane region" description="Helical" evidence="9">
    <location>
        <begin position="169"/>
        <end position="188"/>
    </location>
</feature>
<sequence length="375" mass="38613">MLSGSGRVGGSGGVGADGGSGGVRADDASSGGGDATRPALTDGVRIPARSLLLFLGAIALGSLVGIASPDTGAALGDGVDPTVLVLVTVLFSELDLSGLRRLRLRGASRVLGAAWLANFVLMPLLGFGIASLFLSGAPLLFAGVVIYFTAPCTDWFLGFTRLAGGDTSLGAVLLPINMVTQLLAYPFLLSALVHTPAVADPLVIAETLVRWCVVPASLALGIRLAVALLLPRGAGLRIRAVTGRLVPLVIAALIVQIFAANVGTIRDHADAFAALLGAVILFFALGYTLVDRIARALGFAHPQRALLAMTTAARNAPLMLALTTVALPDEPLVAASIVIGMLIEFPHLAGITWLLTRRRPARVRRIAAREPAPTV</sequence>
<feature type="transmembrane region" description="Helical" evidence="9">
    <location>
        <begin position="51"/>
        <end position="69"/>
    </location>
</feature>
<keyword evidence="7 9" id="KW-0472">Membrane</keyword>
<feature type="transmembrane region" description="Helical" evidence="9">
    <location>
        <begin position="81"/>
        <end position="99"/>
    </location>
</feature>
<evidence type="ECO:0000256" key="9">
    <source>
        <dbReference type="SAM" id="Phobius"/>
    </source>
</evidence>
<dbReference type="PANTHER" id="PTHR43057:SF1">
    <property type="entry name" value="ARSENICAL-RESISTANCE PROTEIN 3"/>
    <property type="match status" value="1"/>
</dbReference>
<protein>
    <submittedName>
        <fullName evidence="10">Bile acid:sodium symporter</fullName>
    </submittedName>
</protein>
<feature type="compositionally biased region" description="Gly residues" evidence="8">
    <location>
        <begin position="1"/>
        <end position="22"/>
    </location>
</feature>
<evidence type="ECO:0000313" key="11">
    <source>
        <dbReference type="Proteomes" id="UP000001318"/>
    </source>
</evidence>
<keyword evidence="11" id="KW-1185">Reference proteome</keyword>
<keyword evidence="6 9" id="KW-1133">Transmembrane helix</keyword>
<dbReference type="InterPro" id="IPR002657">
    <property type="entry name" value="BilAc:Na_symport/Acr3"/>
</dbReference>
<dbReference type="KEGG" id="cms:CMS2494"/>
<dbReference type="GO" id="GO:0005886">
    <property type="term" value="C:plasma membrane"/>
    <property type="evidence" value="ECO:0007669"/>
    <property type="project" value="UniProtKB-SubCell"/>
</dbReference>
<feature type="transmembrane region" description="Helical" evidence="9">
    <location>
        <begin position="333"/>
        <end position="355"/>
    </location>
</feature>
<name>B0RHL4_CLASE</name>
<evidence type="ECO:0000256" key="5">
    <source>
        <dbReference type="ARBA" id="ARBA00022692"/>
    </source>
</evidence>
<feature type="transmembrane region" description="Helical" evidence="9">
    <location>
        <begin position="271"/>
        <end position="294"/>
    </location>
</feature>
<dbReference type="GO" id="GO:0015104">
    <property type="term" value="F:antimonite transmembrane transporter activity"/>
    <property type="evidence" value="ECO:0007669"/>
    <property type="project" value="TreeGrafter"/>
</dbReference>
<feature type="transmembrane region" description="Helical" evidence="9">
    <location>
        <begin position="241"/>
        <end position="259"/>
    </location>
</feature>
<dbReference type="STRING" id="31964.CMS2494"/>
<evidence type="ECO:0000256" key="6">
    <source>
        <dbReference type="ARBA" id="ARBA00022989"/>
    </source>
</evidence>
<dbReference type="EMBL" id="AM849034">
    <property type="protein sequence ID" value="CAQ02575.1"/>
    <property type="molecule type" value="Genomic_DNA"/>
</dbReference>
<evidence type="ECO:0000256" key="8">
    <source>
        <dbReference type="SAM" id="MobiDB-lite"/>
    </source>
</evidence>
<keyword evidence="5 9" id="KW-0812">Transmembrane</keyword>
<dbReference type="Gene3D" id="1.20.1530.20">
    <property type="match status" value="1"/>
</dbReference>
<dbReference type="Proteomes" id="UP000001318">
    <property type="component" value="Chromosome"/>
</dbReference>
<proteinExistence type="inferred from homology"/>
<feature type="transmembrane region" description="Helical" evidence="9">
    <location>
        <begin position="111"/>
        <end position="133"/>
    </location>
</feature>
<feature type="transmembrane region" description="Helical" evidence="9">
    <location>
        <begin position="306"/>
        <end position="327"/>
    </location>
</feature>
<feature type="transmembrane region" description="Helical" evidence="9">
    <location>
        <begin position="139"/>
        <end position="157"/>
    </location>
</feature>
<evidence type="ECO:0000256" key="7">
    <source>
        <dbReference type="ARBA" id="ARBA00023136"/>
    </source>
</evidence>
<reference evidence="10 11" key="1">
    <citation type="journal article" date="2008" name="J. Bacteriol.">
        <title>Genome of the actinomycete plant pathogen Clavibacter michiganensis subsp. sepedonicus suggests recent niche adaptation.</title>
        <authorList>
            <person name="Bentley S.D."/>
            <person name="Corton C."/>
            <person name="Brown S.E."/>
            <person name="Barron A."/>
            <person name="Clark L."/>
            <person name="Doggett J."/>
            <person name="Harris B."/>
            <person name="Ormond D."/>
            <person name="Quail M.A."/>
            <person name="May G."/>
            <person name="Francis D."/>
            <person name="Knudson D."/>
            <person name="Parkhill J."/>
            <person name="Ishimaru C.A."/>
        </authorList>
    </citation>
    <scope>NUCLEOTIDE SEQUENCE [LARGE SCALE GENOMIC DNA]</scope>
    <source>
        <strain evidence="11">ATCC 33113 / DSM 20744 / JCM 9667 / LMG 2889 / ICMP 2535 / C-1</strain>
    </source>
</reference>
<keyword evidence="3" id="KW-0813">Transport</keyword>
<comment type="subcellular location">
    <subcellularLocation>
        <location evidence="1">Cell membrane</location>
        <topology evidence="1">Multi-pass membrane protein</topology>
    </subcellularLocation>
</comment>
<dbReference type="GO" id="GO:0015297">
    <property type="term" value="F:antiporter activity"/>
    <property type="evidence" value="ECO:0007669"/>
    <property type="project" value="InterPro"/>
</dbReference>
<keyword evidence="4" id="KW-1003">Cell membrane</keyword>
<evidence type="ECO:0000313" key="10">
    <source>
        <dbReference type="EMBL" id="CAQ02575.1"/>
    </source>
</evidence>